<dbReference type="InterPro" id="IPR035979">
    <property type="entry name" value="RBD_domain_sf"/>
</dbReference>
<reference evidence="2 3" key="1">
    <citation type="journal article" date="2019" name="Sci. Rep.">
        <title>Comparative genomics of chytrid fungi reveal insights into the obligate biotrophic and pathogenic lifestyle of Synchytrium endobioticum.</title>
        <authorList>
            <person name="van de Vossenberg B.T.L.H."/>
            <person name="Warris S."/>
            <person name="Nguyen H.D.T."/>
            <person name="van Gent-Pelzer M.P.E."/>
            <person name="Joly D.L."/>
            <person name="van de Geest H.C."/>
            <person name="Bonants P.J.M."/>
            <person name="Smith D.S."/>
            <person name="Levesque C.A."/>
            <person name="van der Lee T.A.J."/>
        </authorList>
    </citation>
    <scope>NUCLEOTIDE SEQUENCE [LARGE SCALE GENOMIC DNA]</scope>
    <source>
        <strain evidence="2 3">MB42</strain>
    </source>
</reference>
<feature type="compositionally biased region" description="Low complexity" evidence="1">
    <location>
        <begin position="615"/>
        <end position="628"/>
    </location>
</feature>
<feature type="region of interest" description="Disordered" evidence="1">
    <location>
        <begin position="608"/>
        <end position="638"/>
    </location>
</feature>
<gene>
    <name evidence="2" type="ORF">SeMB42_g03353</name>
</gene>
<comment type="caution">
    <text evidence="2">The sequence shown here is derived from an EMBL/GenBank/DDBJ whole genome shotgun (WGS) entry which is preliminary data.</text>
</comment>
<evidence type="ECO:0000313" key="3">
    <source>
        <dbReference type="Proteomes" id="UP000317494"/>
    </source>
</evidence>
<dbReference type="SUPFAM" id="SSF54928">
    <property type="entry name" value="RNA-binding domain, RBD"/>
    <property type="match status" value="1"/>
</dbReference>
<dbReference type="EMBL" id="QEAN01000118">
    <property type="protein sequence ID" value="TPX47346.1"/>
    <property type="molecule type" value="Genomic_DNA"/>
</dbReference>
<feature type="compositionally biased region" description="Polar residues" evidence="1">
    <location>
        <begin position="486"/>
        <end position="502"/>
    </location>
</feature>
<accession>A0A507D7A8</accession>
<proteinExistence type="predicted"/>
<protein>
    <recommendedName>
        <fullName evidence="4">RRM domain-containing protein</fullName>
    </recommendedName>
</protein>
<feature type="region of interest" description="Disordered" evidence="1">
    <location>
        <begin position="295"/>
        <end position="316"/>
    </location>
</feature>
<feature type="region of interest" description="Disordered" evidence="1">
    <location>
        <begin position="473"/>
        <end position="574"/>
    </location>
</feature>
<evidence type="ECO:0000313" key="2">
    <source>
        <dbReference type="EMBL" id="TPX47346.1"/>
    </source>
</evidence>
<feature type="compositionally biased region" description="Polar residues" evidence="1">
    <location>
        <begin position="531"/>
        <end position="541"/>
    </location>
</feature>
<keyword evidence="3" id="KW-1185">Reference proteome</keyword>
<dbReference type="GO" id="GO:0003676">
    <property type="term" value="F:nucleic acid binding"/>
    <property type="evidence" value="ECO:0007669"/>
    <property type="project" value="InterPro"/>
</dbReference>
<name>A0A507D7A8_9FUNG</name>
<feature type="compositionally biased region" description="Low complexity" evidence="1">
    <location>
        <begin position="542"/>
        <end position="574"/>
    </location>
</feature>
<dbReference type="Proteomes" id="UP000317494">
    <property type="component" value="Unassembled WGS sequence"/>
</dbReference>
<evidence type="ECO:0000256" key="1">
    <source>
        <dbReference type="SAM" id="MobiDB-lite"/>
    </source>
</evidence>
<dbReference type="VEuPathDB" id="FungiDB:SeMB42_g03353"/>
<sequence>MSSIWAYGDNTFNQQTRRKVAMTVAPSVATNTLHVTYDPRLTDRGDLYVTFRGLAGFELVGLYESYLFVRFETPVFAALALCKPRPTGVITYEAAKHRYTIPYPQPQDDNDGPCAVLHITHMPAGWTQVEMTKIFQLFDGFVRATFHEKYSYCHFLTHEAAARARKELRCSTNLVVSFAKVFKEHRASSAPHMESNRTASIVAGQLPRVGCYQTYSAPSLSAYATVPPRFHPRHPYIPYELAPNGYTTPPPYDLYSSSHSAAISTTYRTPTHTIHRAHSASALNHMYRRQFQLRTPPNESDEAVHDQEEDHLDANTSGDSILVDLAAELDTMSVHEREGASYYAQHVYPPNMPAQQAQYHLHQPPHHYYTVPTRKGSWGLPATYLDRWSSSSASSSPLRSDYQDYDSMEREIVYGHHKNMQAPFDLNLHAGRMRYRKVSDPTPVMSKKPVDPLSAIGGERAARMARMSGSGLSAGHLSPNMMPARSAQSVTEGNGSIRSSTPGYLFDGVDGRGSSHSGTTRSLIPHRQPSMYANGSGQAYPSSSRSSSPSSTSSSSSLSHVNGSNSNHHNNSISNNNLAIKTLSTSTAQPQQLSASSSATVENIAAAGDLSQTKQPSGSSPLSQQLSSEQYPRPRAVSKAAEQFHALFSKPTNSVDIHQAYGW</sequence>
<dbReference type="AlphaFoldDB" id="A0A507D7A8"/>
<organism evidence="2 3">
    <name type="scientific">Synchytrium endobioticum</name>
    <dbReference type="NCBI Taxonomy" id="286115"/>
    <lineage>
        <taxon>Eukaryota</taxon>
        <taxon>Fungi</taxon>
        <taxon>Fungi incertae sedis</taxon>
        <taxon>Chytridiomycota</taxon>
        <taxon>Chytridiomycota incertae sedis</taxon>
        <taxon>Chytridiomycetes</taxon>
        <taxon>Synchytriales</taxon>
        <taxon>Synchytriaceae</taxon>
        <taxon>Synchytrium</taxon>
    </lineage>
</organism>
<feature type="compositionally biased region" description="Low complexity" evidence="1">
    <location>
        <begin position="512"/>
        <end position="522"/>
    </location>
</feature>
<evidence type="ECO:0008006" key="4">
    <source>
        <dbReference type="Google" id="ProtNLM"/>
    </source>
</evidence>